<name>A0AA35Z5J5_LACSI</name>
<proteinExistence type="predicted"/>
<dbReference type="Proteomes" id="UP001177003">
    <property type="component" value="Chromosome 5"/>
</dbReference>
<gene>
    <name evidence="2" type="ORF">LSALG_LOCUS25721</name>
</gene>
<keyword evidence="3" id="KW-1185">Reference proteome</keyword>
<organism evidence="2 3">
    <name type="scientific">Lactuca saligna</name>
    <name type="common">Willowleaf lettuce</name>
    <dbReference type="NCBI Taxonomy" id="75948"/>
    <lineage>
        <taxon>Eukaryota</taxon>
        <taxon>Viridiplantae</taxon>
        <taxon>Streptophyta</taxon>
        <taxon>Embryophyta</taxon>
        <taxon>Tracheophyta</taxon>
        <taxon>Spermatophyta</taxon>
        <taxon>Magnoliopsida</taxon>
        <taxon>eudicotyledons</taxon>
        <taxon>Gunneridae</taxon>
        <taxon>Pentapetalae</taxon>
        <taxon>asterids</taxon>
        <taxon>campanulids</taxon>
        <taxon>Asterales</taxon>
        <taxon>Asteraceae</taxon>
        <taxon>Cichorioideae</taxon>
        <taxon>Cichorieae</taxon>
        <taxon>Lactucinae</taxon>
        <taxon>Lactuca</taxon>
    </lineage>
</organism>
<feature type="region of interest" description="Disordered" evidence="1">
    <location>
        <begin position="99"/>
        <end position="123"/>
    </location>
</feature>
<evidence type="ECO:0000313" key="2">
    <source>
        <dbReference type="EMBL" id="CAI9286295.1"/>
    </source>
</evidence>
<protein>
    <submittedName>
        <fullName evidence="2">Uncharacterized protein</fullName>
    </submittedName>
</protein>
<feature type="compositionally biased region" description="Acidic residues" evidence="1">
    <location>
        <begin position="100"/>
        <end position="123"/>
    </location>
</feature>
<dbReference type="EMBL" id="OX465081">
    <property type="protein sequence ID" value="CAI9286295.1"/>
    <property type="molecule type" value="Genomic_DNA"/>
</dbReference>
<sequence>MVCNKRLDFAQLFLDQLIDCITRKKKPSYVLDPRWLGLILAHDECYIDNHGSSFQFFPCLQRSSTLLLLMEKNILLKKWQNRWSIPTLLNPLILKKRDNEADEEENDDDEQGADEEEYVDDEEDGIVTNKGEEYFQGMNCPPRLNNHIRFSTTSSSTPSANDVALDSADEISDVQSTNVKNKNIQFCNNNVDKKHQISELNTRIDKKKFGDVLARRSKPDTIIRVVKLAIRQLLNEVKKLNLMSLAGPSKPSTSGRTRAPRRSKYTKFILPYGTHYMNNELLVGIEPIQHMFIREPEHGIFYIDS</sequence>
<reference evidence="2" key="1">
    <citation type="submission" date="2023-04" db="EMBL/GenBank/DDBJ databases">
        <authorList>
            <person name="Vijverberg K."/>
            <person name="Xiong W."/>
            <person name="Schranz E."/>
        </authorList>
    </citation>
    <scope>NUCLEOTIDE SEQUENCE</scope>
</reference>
<evidence type="ECO:0000256" key="1">
    <source>
        <dbReference type="SAM" id="MobiDB-lite"/>
    </source>
</evidence>
<dbReference type="InterPro" id="IPR020863">
    <property type="entry name" value="MACPF_CS"/>
</dbReference>
<accession>A0AA35Z5J5</accession>
<evidence type="ECO:0000313" key="3">
    <source>
        <dbReference type="Proteomes" id="UP001177003"/>
    </source>
</evidence>
<dbReference type="AlphaFoldDB" id="A0AA35Z5J5"/>
<dbReference type="PROSITE" id="PS00279">
    <property type="entry name" value="MACPF_1"/>
    <property type="match status" value="1"/>
</dbReference>